<dbReference type="WBParaSite" id="MCU_010640-RA">
    <property type="protein sequence ID" value="MCU_010640-RA"/>
    <property type="gene ID" value="MCU_010640"/>
</dbReference>
<accession>A0A0R3U8Q8</accession>
<evidence type="ECO:0000313" key="6">
    <source>
        <dbReference type="WBParaSite" id="MCU_010640-RA"/>
    </source>
</evidence>
<dbReference type="SUPFAM" id="SSF56994">
    <property type="entry name" value="Insulin-like"/>
    <property type="match status" value="1"/>
</dbReference>
<comment type="subcellular location">
    <subcellularLocation>
        <location evidence="2">Secreted</location>
    </subcellularLocation>
</comment>
<dbReference type="OrthoDB" id="6277438at2759"/>
<dbReference type="PRINTS" id="PR00276">
    <property type="entry name" value="INSULINFAMLY"/>
</dbReference>
<evidence type="ECO:0000313" key="4">
    <source>
        <dbReference type="EMBL" id="VDD77276.1"/>
    </source>
</evidence>
<reference evidence="6" key="2">
    <citation type="submission" date="2019-11" db="UniProtKB">
        <authorList>
            <consortium name="WormBaseParasite"/>
        </authorList>
    </citation>
    <scope>IDENTIFICATION</scope>
</reference>
<dbReference type="InterPro" id="IPR036438">
    <property type="entry name" value="Insulin-like_sf"/>
</dbReference>
<feature type="domain" description="Insulin-like" evidence="3">
    <location>
        <begin position="81"/>
        <end position="167"/>
    </location>
</feature>
<dbReference type="InterPro" id="IPR022352">
    <property type="entry name" value="Ins/IGF/rlx"/>
</dbReference>
<dbReference type="Gene3D" id="1.10.100.10">
    <property type="entry name" value="Insulin-like"/>
    <property type="match status" value="1"/>
</dbReference>
<name>A0A0R3U8Q8_MESCO</name>
<dbReference type="SMART" id="SM00078">
    <property type="entry name" value="IlGF"/>
    <property type="match status" value="1"/>
</dbReference>
<dbReference type="InterPro" id="IPR016179">
    <property type="entry name" value="Insulin-like"/>
</dbReference>
<keyword evidence="2" id="KW-0964">Secreted</keyword>
<organism evidence="4 5">
    <name type="scientific">Mesocestoides corti</name>
    <name type="common">Flatworm</name>
    <dbReference type="NCBI Taxonomy" id="53468"/>
    <lineage>
        <taxon>Eukaryota</taxon>
        <taxon>Metazoa</taxon>
        <taxon>Spiralia</taxon>
        <taxon>Lophotrochozoa</taxon>
        <taxon>Platyhelminthes</taxon>
        <taxon>Cestoda</taxon>
        <taxon>Eucestoda</taxon>
        <taxon>Cyclophyllidea</taxon>
        <taxon>Mesocestoididae</taxon>
        <taxon>Mesocestoides</taxon>
    </lineage>
</organism>
<dbReference type="PROSITE" id="PS00262">
    <property type="entry name" value="INSULIN"/>
    <property type="match status" value="1"/>
</dbReference>
<comment type="similarity">
    <text evidence="1 2">Belongs to the insulin family.</text>
</comment>
<protein>
    <submittedName>
        <fullName evidence="6">IlGF domain-containing protein</fullName>
    </submittedName>
</protein>
<dbReference type="EMBL" id="UXSR01000711">
    <property type="protein sequence ID" value="VDD77276.1"/>
    <property type="molecule type" value="Genomic_DNA"/>
</dbReference>
<dbReference type="InterPro" id="IPR022353">
    <property type="entry name" value="Insulin_CS"/>
</dbReference>
<proteinExistence type="inferred from homology"/>
<evidence type="ECO:0000259" key="3">
    <source>
        <dbReference type="SMART" id="SM00078"/>
    </source>
</evidence>
<dbReference type="AlphaFoldDB" id="A0A0R3U8Q8"/>
<dbReference type="Pfam" id="PF00049">
    <property type="entry name" value="Insulin"/>
    <property type="match status" value="1"/>
</dbReference>
<evidence type="ECO:0000256" key="2">
    <source>
        <dbReference type="RuleBase" id="RU000406"/>
    </source>
</evidence>
<dbReference type="GO" id="GO:0005576">
    <property type="term" value="C:extracellular region"/>
    <property type="evidence" value="ECO:0007669"/>
    <property type="project" value="UniProtKB-SubCell"/>
</dbReference>
<evidence type="ECO:0000313" key="5">
    <source>
        <dbReference type="Proteomes" id="UP000267029"/>
    </source>
</evidence>
<keyword evidence="5" id="KW-1185">Reference proteome</keyword>
<dbReference type="Proteomes" id="UP000267029">
    <property type="component" value="Unassembled WGS sequence"/>
</dbReference>
<gene>
    <name evidence="4" type="ORF">MCOS_LOCUS3279</name>
</gene>
<dbReference type="GO" id="GO:0005179">
    <property type="term" value="F:hormone activity"/>
    <property type="evidence" value="ECO:0007669"/>
    <property type="project" value="InterPro"/>
</dbReference>
<sequence>MQLLSTLITNPNSDYASGHFPLLLLLVFHHLNTAMHTEASPLESALSVPTTAEDIVLRKAPFTPTSDLQVEQKRGDSDPRRIMCGYQLIVNLKLQCGDRGTFSPYERGPRTKRGLHLGGQLPPYNPFRGRGRLYDDLCSLYLQYEPYTIVTECCCRGCTRRFLEQFCAKT</sequence>
<evidence type="ECO:0000256" key="1">
    <source>
        <dbReference type="ARBA" id="ARBA00009034"/>
    </source>
</evidence>
<reference evidence="4 5" key="1">
    <citation type="submission" date="2018-10" db="EMBL/GenBank/DDBJ databases">
        <authorList>
            <consortium name="Pathogen Informatics"/>
        </authorList>
    </citation>
    <scope>NUCLEOTIDE SEQUENCE [LARGE SCALE GENOMIC DNA]</scope>
</reference>